<dbReference type="NCBIfam" id="TIGR00012">
    <property type="entry name" value="L29"/>
    <property type="match status" value="1"/>
</dbReference>
<dbReference type="Pfam" id="PF00831">
    <property type="entry name" value="Ribosomal_L29"/>
    <property type="match status" value="1"/>
</dbReference>
<dbReference type="InterPro" id="IPR036049">
    <property type="entry name" value="Ribosomal_uL29_sf"/>
</dbReference>
<evidence type="ECO:0000256" key="3">
    <source>
        <dbReference type="ARBA" id="ARBA00023274"/>
    </source>
</evidence>
<dbReference type="STRING" id="1798705.A2563_03440"/>
<dbReference type="Gene3D" id="1.10.287.310">
    <property type="match status" value="1"/>
</dbReference>
<name>A0A1F6P9J0_9BACT</name>
<protein>
    <recommendedName>
        <fullName evidence="4 5">Large ribosomal subunit protein uL29</fullName>
    </recommendedName>
</protein>
<dbReference type="InterPro" id="IPR001854">
    <property type="entry name" value="Ribosomal_uL29"/>
</dbReference>
<dbReference type="EMBL" id="MFRA01000005">
    <property type="protein sequence ID" value="OGH92700.1"/>
    <property type="molecule type" value="Genomic_DNA"/>
</dbReference>
<evidence type="ECO:0000313" key="7">
    <source>
        <dbReference type="Proteomes" id="UP000176634"/>
    </source>
</evidence>
<dbReference type="GO" id="GO:0003735">
    <property type="term" value="F:structural constituent of ribosome"/>
    <property type="evidence" value="ECO:0007669"/>
    <property type="project" value="InterPro"/>
</dbReference>
<keyword evidence="3 5" id="KW-0687">Ribonucleoprotein</keyword>
<dbReference type="GO" id="GO:1990904">
    <property type="term" value="C:ribonucleoprotein complex"/>
    <property type="evidence" value="ECO:0007669"/>
    <property type="project" value="UniProtKB-KW"/>
</dbReference>
<organism evidence="6 7">
    <name type="scientific">Candidatus Magasanikbacteria bacterium RIFOXYD1_FULL_40_23</name>
    <dbReference type="NCBI Taxonomy" id="1798705"/>
    <lineage>
        <taxon>Bacteria</taxon>
        <taxon>Candidatus Magasanikiibacteriota</taxon>
    </lineage>
</organism>
<evidence type="ECO:0000313" key="6">
    <source>
        <dbReference type="EMBL" id="OGH92700.1"/>
    </source>
</evidence>
<dbReference type="SUPFAM" id="SSF46561">
    <property type="entry name" value="Ribosomal protein L29 (L29p)"/>
    <property type="match status" value="1"/>
</dbReference>
<dbReference type="GO" id="GO:0006412">
    <property type="term" value="P:translation"/>
    <property type="evidence" value="ECO:0007669"/>
    <property type="project" value="UniProtKB-UniRule"/>
</dbReference>
<comment type="caution">
    <text evidence="6">The sequence shown here is derived from an EMBL/GenBank/DDBJ whole genome shotgun (WGS) entry which is preliminary data.</text>
</comment>
<sequence length="65" mass="7755">MQWEDLKNKGKKELEELLSENRNELRSLLFQTHGRQLKQVHKIDLIKKTIARITMALKDLSRKVI</sequence>
<evidence type="ECO:0000256" key="1">
    <source>
        <dbReference type="ARBA" id="ARBA00009254"/>
    </source>
</evidence>
<dbReference type="Proteomes" id="UP000176634">
    <property type="component" value="Unassembled WGS sequence"/>
</dbReference>
<dbReference type="AlphaFoldDB" id="A0A1F6P9J0"/>
<gene>
    <name evidence="5" type="primary">rpmC</name>
    <name evidence="6" type="ORF">A2563_03440</name>
</gene>
<evidence type="ECO:0000256" key="4">
    <source>
        <dbReference type="ARBA" id="ARBA00035204"/>
    </source>
</evidence>
<accession>A0A1F6P9J0</accession>
<comment type="similarity">
    <text evidence="1 5">Belongs to the universal ribosomal protein uL29 family.</text>
</comment>
<reference evidence="6 7" key="1">
    <citation type="journal article" date="2016" name="Nat. Commun.">
        <title>Thousands of microbial genomes shed light on interconnected biogeochemical processes in an aquifer system.</title>
        <authorList>
            <person name="Anantharaman K."/>
            <person name="Brown C.T."/>
            <person name="Hug L.A."/>
            <person name="Sharon I."/>
            <person name="Castelle C.J."/>
            <person name="Probst A.J."/>
            <person name="Thomas B.C."/>
            <person name="Singh A."/>
            <person name="Wilkins M.J."/>
            <person name="Karaoz U."/>
            <person name="Brodie E.L."/>
            <person name="Williams K.H."/>
            <person name="Hubbard S.S."/>
            <person name="Banfield J.F."/>
        </authorList>
    </citation>
    <scope>NUCLEOTIDE SEQUENCE [LARGE SCALE GENOMIC DNA]</scope>
</reference>
<evidence type="ECO:0000256" key="5">
    <source>
        <dbReference type="HAMAP-Rule" id="MF_00374"/>
    </source>
</evidence>
<evidence type="ECO:0000256" key="2">
    <source>
        <dbReference type="ARBA" id="ARBA00022980"/>
    </source>
</evidence>
<keyword evidence="2 5" id="KW-0689">Ribosomal protein</keyword>
<dbReference type="HAMAP" id="MF_00374">
    <property type="entry name" value="Ribosomal_uL29"/>
    <property type="match status" value="1"/>
</dbReference>
<proteinExistence type="inferred from homology"/>
<dbReference type="GO" id="GO:0005840">
    <property type="term" value="C:ribosome"/>
    <property type="evidence" value="ECO:0007669"/>
    <property type="project" value="UniProtKB-KW"/>
</dbReference>